<feature type="region of interest" description="Disordered" evidence="1">
    <location>
        <begin position="700"/>
        <end position="720"/>
    </location>
</feature>
<accession>A0AA36N1Z1</accession>
<protein>
    <submittedName>
        <fullName evidence="2">Uncharacterized protein</fullName>
    </submittedName>
</protein>
<dbReference type="EMBL" id="CAUJNA010001406">
    <property type="protein sequence ID" value="CAJ1386719.1"/>
    <property type="molecule type" value="Genomic_DNA"/>
</dbReference>
<keyword evidence="3" id="KW-1185">Reference proteome</keyword>
<proteinExistence type="predicted"/>
<evidence type="ECO:0000313" key="2">
    <source>
        <dbReference type="EMBL" id="CAJ1386719.1"/>
    </source>
</evidence>
<gene>
    <name evidence="2" type="ORF">EVOR1521_LOCUS12947</name>
</gene>
<dbReference type="Proteomes" id="UP001178507">
    <property type="component" value="Unassembled WGS sequence"/>
</dbReference>
<evidence type="ECO:0000256" key="1">
    <source>
        <dbReference type="SAM" id="MobiDB-lite"/>
    </source>
</evidence>
<reference evidence="2" key="1">
    <citation type="submission" date="2023-08" db="EMBL/GenBank/DDBJ databases">
        <authorList>
            <person name="Chen Y."/>
            <person name="Shah S."/>
            <person name="Dougan E. K."/>
            <person name="Thang M."/>
            <person name="Chan C."/>
        </authorList>
    </citation>
    <scope>NUCLEOTIDE SEQUENCE</scope>
</reference>
<comment type="caution">
    <text evidence="2">The sequence shown here is derived from an EMBL/GenBank/DDBJ whole genome shotgun (WGS) entry which is preliminary data.</text>
</comment>
<sequence length="720" mass="78109">MGTPGFCLGSTDWQSQLAAVAPGASANFFNTFMKVWDDVTPLIGFVFCLGDRPGSWVVSDTYGSSSQLYDSYQGLTYLRNLFIASEDAEEWGTVGLYMTLPCPSADDPTAFTELKTGFAFNKCDSGVNFMLSISPNTMACYAEKFSPPVGKLVAMMPEFSFGISVDRKLSRTVLLAHGDGDNIHVSSVTLKAHLGVSVRARISLGKLLSLENAVGDLLAGDLQLQVAAGFDVEEEVKDALTWLTTSDLTNSLPDLVGGVASAYYLTPLGAAVALEHAGAATPVVNLVRALCHATFMIQVTGYISLLLRSATGGILPNLSFQLFQANMMLRTGPGNGQDDAESHLPGLYFFLSADLGNLVESIVQSVLGEIGGFLDVIGVDTDSGISLSAGGGIGFFINTAGVGFYSEVKVGGSATTVRCIFKFANSKLRCKARLGWAEIFAQAGKFVINKIDDFAGHGAQEIAEFYQDQVGANGAKFAKAVVNQGKKVVDRAKCKLSNLLGGKCKKSGGNPSSCGDGTEYVIKNDKSQCLQISPDCYQLDSEGKVYFYRVDCKPAFADCTHYSSSYSEQMKSFWWFTKERYLCNEYMHNMYFADISDPDSNPKCIKQSGTNLNFVSPSQSPSKHDINKKSTERFRIAFQGVSGPYGQVCLQSSEAGPAFDRRRRRNFQNVFVRGYQGGRRRRRCDKNAAKSFRIYQKLEPGNGQNYEKENGDSQFNSGCS</sequence>
<dbReference type="AlphaFoldDB" id="A0AA36N1Z1"/>
<evidence type="ECO:0000313" key="3">
    <source>
        <dbReference type="Proteomes" id="UP001178507"/>
    </source>
</evidence>
<name>A0AA36N1Z1_9DINO</name>
<organism evidence="2 3">
    <name type="scientific">Effrenium voratum</name>
    <dbReference type="NCBI Taxonomy" id="2562239"/>
    <lineage>
        <taxon>Eukaryota</taxon>
        <taxon>Sar</taxon>
        <taxon>Alveolata</taxon>
        <taxon>Dinophyceae</taxon>
        <taxon>Suessiales</taxon>
        <taxon>Symbiodiniaceae</taxon>
        <taxon>Effrenium</taxon>
    </lineage>
</organism>